<dbReference type="GO" id="GO:0016491">
    <property type="term" value="F:oxidoreductase activity"/>
    <property type="evidence" value="ECO:0007669"/>
    <property type="project" value="UniProtKB-KW"/>
</dbReference>
<name>A0AAW1E2F0_ZOAVI</name>
<dbReference type="AlphaFoldDB" id="A0AAW1E2F0"/>
<organism evidence="3 4">
    <name type="scientific">Zoarces viviparus</name>
    <name type="common">Viviparous eelpout</name>
    <name type="synonym">Blennius viviparus</name>
    <dbReference type="NCBI Taxonomy" id="48416"/>
    <lineage>
        <taxon>Eukaryota</taxon>
        <taxon>Metazoa</taxon>
        <taxon>Chordata</taxon>
        <taxon>Craniata</taxon>
        <taxon>Vertebrata</taxon>
        <taxon>Euteleostomi</taxon>
        <taxon>Actinopterygii</taxon>
        <taxon>Neopterygii</taxon>
        <taxon>Teleostei</taxon>
        <taxon>Neoteleostei</taxon>
        <taxon>Acanthomorphata</taxon>
        <taxon>Eupercaria</taxon>
        <taxon>Perciformes</taxon>
        <taxon>Cottioidei</taxon>
        <taxon>Zoarcales</taxon>
        <taxon>Zoarcidae</taxon>
        <taxon>Zoarcinae</taxon>
        <taxon>Zoarces</taxon>
    </lineage>
</organism>
<feature type="domain" description="Fe2OG dioxygenase" evidence="2">
    <location>
        <begin position="170"/>
        <end position="275"/>
    </location>
</feature>
<dbReference type="PANTHER" id="PTHR47990">
    <property type="entry name" value="2-OXOGLUTARATE (2OG) AND FE(II)-DEPENDENT OXYGENASE SUPERFAMILY PROTEIN-RELATED"/>
    <property type="match status" value="1"/>
</dbReference>
<dbReference type="EMBL" id="JBCEZU010000575">
    <property type="protein sequence ID" value="KAK9516303.1"/>
    <property type="molecule type" value="Genomic_DNA"/>
</dbReference>
<evidence type="ECO:0000256" key="1">
    <source>
        <dbReference type="RuleBase" id="RU003682"/>
    </source>
</evidence>
<sequence length="307" mass="34480">MDIPVVDFGAFSLSEEDVADERMHNLSKELQSAFTGVGFVFLENTGITQEEVDRVMTTSKTFFLQPEEEKRPFSRKSFAISPNHGWAHLGMERLNPRRPEDLKESFNVVSFHPDIKWPSVAVKGFQEIQKSFFQRCKELSLRVLRVMALSLGLDPEVFLSAHRFIGTEGNGTTLRSLYYPAVNHERVKEGQLRCGEHSDYGSITLLFCTSGGLQVQRRSGEFIRVPSAPGAVLVNVADLMQRWTSDHFVSVVHRVVLPPAGDSSTRQSLVFFVHPDDEALISCCDGSNKYPPVTGGGYLEERFKATY</sequence>
<dbReference type="PROSITE" id="PS51471">
    <property type="entry name" value="FE2OG_OXY"/>
    <property type="match status" value="1"/>
</dbReference>
<keyword evidence="4" id="KW-1185">Reference proteome</keyword>
<keyword evidence="1" id="KW-0479">Metal-binding</keyword>
<evidence type="ECO:0000313" key="3">
    <source>
        <dbReference type="EMBL" id="KAK9516303.1"/>
    </source>
</evidence>
<dbReference type="InterPro" id="IPR005123">
    <property type="entry name" value="Oxoglu/Fe-dep_dioxygenase_dom"/>
</dbReference>
<keyword evidence="1" id="KW-0560">Oxidoreductase</keyword>
<comment type="similarity">
    <text evidence="1">Belongs to the iron/ascorbate-dependent oxidoreductase family.</text>
</comment>
<gene>
    <name evidence="3" type="ORF">VZT92_024243</name>
</gene>
<proteinExistence type="inferred from homology"/>
<dbReference type="InterPro" id="IPR026992">
    <property type="entry name" value="DIOX_N"/>
</dbReference>
<dbReference type="FunFam" id="2.60.120.330:FF:000038">
    <property type="entry name" value="Si:dkey-10o6.2"/>
    <property type="match status" value="1"/>
</dbReference>
<comment type="caution">
    <text evidence="3">The sequence shown here is derived from an EMBL/GenBank/DDBJ whole genome shotgun (WGS) entry which is preliminary data.</text>
</comment>
<reference evidence="3 4" key="1">
    <citation type="journal article" date="2024" name="Genome Biol. Evol.">
        <title>Chromosome-level genome assembly of the viviparous eelpout Zoarces viviparus.</title>
        <authorList>
            <person name="Fuhrmann N."/>
            <person name="Brasseur M.V."/>
            <person name="Bakowski C.E."/>
            <person name="Podsiadlowski L."/>
            <person name="Prost S."/>
            <person name="Krehenwinkel H."/>
            <person name="Mayer C."/>
        </authorList>
    </citation>
    <scope>NUCLEOTIDE SEQUENCE [LARGE SCALE GENOMIC DNA]</scope>
    <source>
        <strain evidence="3">NO-MEL_2022_Ind0_liver</strain>
    </source>
</reference>
<dbReference type="Pfam" id="PF14226">
    <property type="entry name" value="DIOX_N"/>
    <property type="match status" value="1"/>
</dbReference>
<dbReference type="Pfam" id="PF03171">
    <property type="entry name" value="2OG-FeII_Oxy"/>
    <property type="match status" value="1"/>
</dbReference>
<dbReference type="InterPro" id="IPR044861">
    <property type="entry name" value="IPNS-like_FE2OG_OXY"/>
</dbReference>
<evidence type="ECO:0000259" key="2">
    <source>
        <dbReference type="PROSITE" id="PS51471"/>
    </source>
</evidence>
<evidence type="ECO:0000313" key="4">
    <source>
        <dbReference type="Proteomes" id="UP001488805"/>
    </source>
</evidence>
<keyword evidence="1" id="KW-0408">Iron</keyword>
<dbReference type="InterPro" id="IPR027443">
    <property type="entry name" value="IPNS-like_sf"/>
</dbReference>
<dbReference type="Gene3D" id="2.60.120.330">
    <property type="entry name" value="B-lactam Antibiotic, Isopenicillin N Synthase, Chain"/>
    <property type="match status" value="1"/>
</dbReference>
<dbReference type="InterPro" id="IPR050231">
    <property type="entry name" value="Iron_ascorbate_oxido_reductase"/>
</dbReference>
<accession>A0AAW1E2F0</accession>
<dbReference type="SUPFAM" id="SSF51197">
    <property type="entry name" value="Clavaminate synthase-like"/>
    <property type="match status" value="1"/>
</dbReference>
<dbReference type="GO" id="GO:0046872">
    <property type="term" value="F:metal ion binding"/>
    <property type="evidence" value="ECO:0007669"/>
    <property type="project" value="UniProtKB-KW"/>
</dbReference>
<dbReference type="Proteomes" id="UP001488805">
    <property type="component" value="Unassembled WGS sequence"/>
</dbReference>
<protein>
    <recommendedName>
        <fullName evidence="2">Fe2OG dioxygenase domain-containing protein</fullName>
    </recommendedName>
</protein>
<dbReference type="PRINTS" id="PR00682">
    <property type="entry name" value="IPNSYNTHASE"/>
</dbReference>